<dbReference type="PANTHER" id="PTHR33420:SF3">
    <property type="entry name" value="FIMBRIAL SUBUNIT ELFA"/>
    <property type="match status" value="1"/>
</dbReference>
<dbReference type="Gene3D" id="2.60.40.1090">
    <property type="entry name" value="Fimbrial-type adhesion domain"/>
    <property type="match status" value="1"/>
</dbReference>
<reference evidence="6 7" key="1">
    <citation type="submission" date="2019-10" db="EMBL/GenBank/DDBJ databases">
        <title>Comparative genomic analysis of Providencia.</title>
        <authorList>
            <person name="Yuan C."/>
            <person name="Wei Y."/>
            <person name="Yin Z."/>
        </authorList>
    </citation>
    <scope>NUCLEOTIDE SEQUENCE [LARGE SCALE GENOMIC DNA]</scope>
    <source>
        <strain evidence="7">wls1934</strain>
    </source>
</reference>
<dbReference type="InterPro" id="IPR050263">
    <property type="entry name" value="Bact_Fimbrial_Adh_Pro"/>
</dbReference>
<organism evidence="6 7">
    <name type="scientific">Providencia alcalifaciens</name>
    <dbReference type="NCBI Taxonomy" id="126385"/>
    <lineage>
        <taxon>Bacteria</taxon>
        <taxon>Pseudomonadati</taxon>
        <taxon>Pseudomonadota</taxon>
        <taxon>Gammaproteobacteria</taxon>
        <taxon>Enterobacterales</taxon>
        <taxon>Morganellaceae</taxon>
        <taxon>Providencia</taxon>
    </lineage>
</organism>
<keyword evidence="3" id="KW-0732">Signal</keyword>
<dbReference type="EMBL" id="WLUB01000057">
    <property type="protein sequence ID" value="MTC36591.1"/>
    <property type="molecule type" value="Genomic_DNA"/>
</dbReference>
<evidence type="ECO:0000256" key="2">
    <source>
        <dbReference type="ARBA" id="ARBA00006671"/>
    </source>
</evidence>
<dbReference type="InterPro" id="IPR036937">
    <property type="entry name" value="Adhesion_dom_fimbrial_sf"/>
</dbReference>
<accession>A0AAW9VG29</accession>
<dbReference type="PANTHER" id="PTHR33420">
    <property type="entry name" value="FIMBRIAL SUBUNIT ELFA-RELATED"/>
    <property type="match status" value="1"/>
</dbReference>
<dbReference type="Proteomes" id="UP000449944">
    <property type="component" value="Unassembled WGS sequence"/>
</dbReference>
<sequence length="197" mass="22504">MGGETLPIKRFIMRNLSFLWSILLLTPFISNAEYTVDGGIRGETVMRGYIVAAPCSIETDSQYQYINYDFVSKKNINTEEAKNNNRKSFNIKLNNCISEYDKDNRKGIKIKFFANNDLYNNAVKLSGPTDGVVVYIYDTNNNLVTPNKSYSISNSSIYFDSKTKVSFLKYETEIDTLNNEIVPGNYFATIKFNVSYD</sequence>
<dbReference type="GO" id="GO:0009289">
    <property type="term" value="C:pilus"/>
    <property type="evidence" value="ECO:0007669"/>
    <property type="project" value="UniProtKB-SubCell"/>
</dbReference>
<proteinExistence type="inferred from homology"/>
<comment type="caution">
    <text evidence="6">The sequence shown here is derived from an EMBL/GenBank/DDBJ whole genome shotgun (WGS) entry which is preliminary data.</text>
</comment>
<evidence type="ECO:0000259" key="5">
    <source>
        <dbReference type="Pfam" id="PF00419"/>
    </source>
</evidence>
<evidence type="ECO:0000256" key="1">
    <source>
        <dbReference type="ARBA" id="ARBA00004561"/>
    </source>
</evidence>
<dbReference type="Pfam" id="PF00419">
    <property type="entry name" value="Fimbrial"/>
    <property type="match status" value="1"/>
</dbReference>
<dbReference type="GO" id="GO:0043709">
    <property type="term" value="P:cell adhesion involved in single-species biofilm formation"/>
    <property type="evidence" value="ECO:0007669"/>
    <property type="project" value="TreeGrafter"/>
</dbReference>
<gene>
    <name evidence="6" type="ORF">GKR67_18625</name>
</gene>
<dbReference type="AlphaFoldDB" id="A0AAW9VG29"/>
<dbReference type="InterPro" id="IPR000259">
    <property type="entry name" value="Adhesion_dom_fimbrial"/>
</dbReference>
<evidence type="ECO:0000313" key="7">
    <source>
        <dbReference type="Proteomes" id="UP000449944"/>
    </source>
</evidence>
<dbReference type="InterPro" id="IPR008966">
    <property type="entry name" value="Adhesion_dom_sf"/>
</dbReference>
<comment type="subcellular location">
    <subcellularLocation>
        <location evidence="1">Fimbrium</location>
    </subcellularLocation>
</comment>
<evidence type="ECO:0000256" key="3">
    <source>
        <dbReference type="ARBA" id="ARBA00022729"/>
    </source>
</evidence>
<comment type="similarity">
    <text evidence="2">Belongs to the fimbrial protein family.</text>
</comment>
<name>A0AAW9VG29_9GAMM</name>
<dbReference type="SUPFAM" id="SSF49401">
    <property type="entry name" value="Bacterial adhesins"/>
    <property type="match status" value="1"/>
</dbReference>
<feature type="domain" description="Fimbrial-type adhesion" evidence="5">
    <location>
        <begin position="46"/>
        <end position="197"/>
    </location>
</feature>
<keyword evidence="4" id="KW-0281">Fimbrium</keyword>
<evidence type="ECO:0000313" key="6">
    <source>
        <dbReference type="EMBL" id="MTC36591.1"/>
    </source>
</evidence>
<protein>
    <submittedName>
        <fullName evidence="6">Fimbrial protein</fullName>
    </submittedName>
</protein>
<evidence type="ECO:0000256" key="4">
    <source>
        <dbReference type="ARBA" id="ARBA00023263"/>
    </source>
</evidence>